<evidence type="ECO:0000313" key="2">
    <source>
        <dbReference type="EMBL" id="CAF1701106.1"/>
    </source>
</evidence>
<dbReference type="EMBL" id="HG994367">
    <property type="protein sequence ID" value="CAF1701106.1"/>
    <property type="molecule type" value="Genomic_DNA"/>
</dbReference>
<feature type="transmembrane region" description="Helical" evidence="1">
    <location>
        <begin position="6"/>
        <end position="25"/>
    </location>
</feature>
<dbReference type="Proteomes" id="UP001295469">
    <property type="component" value="Chromosome C03"/>
</dbReference>
<dbReference type="AlphaFoldDB" id="A0A816I557"/>
<protein>
    <submittedName>
        <fullName evidence="2">(rape) hypothetical protein</fullName>
    </submittedName>
</protein>
<reference evidence="2" key="1">
    <citation type="submission" date="2021-01" db="EMBL/GenBank/DDBJ databases">
        <authorList>
            <consortium name="Genoscope - CEA"/>
            <person name="William W."/>
        </authorList>
    </citation>
    <scope>NUCLEOTIDE SEQUENCE</scope>
</reference>
<keyword evidence="1" id="KW-0472">Membrane</keyword>
<gene>
    <name evidence="2" type="ORF">DARMORV10_C03P28630.1</name>
</gene>
<sequence length="35" mass="4461">MFNYSCMYVVYIYTFYIYTIHTGFSRQNMKENLYR</sequence>
<organism evidence="2">
    <name type="scientific">Brassica napus</name>
    <name type="common">Rape</name>
    <dbReference type="NCBI Taxonomy" id="3708"/>
    <lineage>
        <taxon>Eukaryota</taxon>
        <taxon>Viridiplantae</taxon>
        <taxon>Streptophyta</taxon>
        <taxon>Embryophyta</taxon>
        <taxon>Tracheophyta</taxon>
        <taxon>Spermatophyta</taxon>
        <taxon>Magnoliopsida</taxon>
        <taxon>eudicotyledons</taxon>
        <taxon>Gunneridae</taxon>
        <taxon>Pentapetalae</taxon>
        <taxon>rosids</taxon>
        <taxon>malvids</taxon>
        <taxon>Brassicales</taxon>
        <taxon>Brassicaceae</taxon>
        <taxon>Brassiceae</taxon>
        <taxon>Brassica</taxon>
    </lineage>
</organism>
<name>A0A816I557_BRANA</name>
<proteinExistence type="predicted"/>
<accession>A0A816I557</accession>
<evidence type="ECO:0000256" key="1">
    <source>
        <dbReference type="SAM" id="Phobius"/>
    </source>
</evidence>
<keyword evidence="1" id="KW-0812">Transmembrane</keyword>
<keyword evidence="1" id="KW-1133">Transmembrane helix</keyword>